<keyword evidence="2 7" id="KW-0813">Transport</keyword>
<feature type="transmembrane region" description="Helical" evidence="7">
    <location>
        <begin position="181"/>
        <end position="203"/>
    </location>
</feature>
<dbReference type="SUPFAM" id="SSF161098">
    <property type="entry name" value="MetI-like"/>
    <property type="match status" value="1"/>
</dbReference>
<protein>
    <submittedName>
        <fullName evidence="10">ABC transporter permease</fullName>
    </submittedName>
</protein>
<feature type="compositionally biased region" description="Low complexity" evidence="8">
    <location>
        <begin position="284"/>
        <end position="307"/>
    </location>
</feature>
<sequence length="314" mass="32847">MIRFTPRFWVAAVAVLLMVLFGFLGPVLFHGQLGQTVGGLYDRPSGEAILGTDNLGHDVFINLMYGTRTSLVIGLVAGAIANLIGVVIGLIAGFRGGILEEALMGITNVLLAIPTIVVLILLSIALGTRSAVALAIVIGVTSWPWTARAVRAQASSVRTREHIDIAKLSGVNNLSMITFDVLPFLMSYIAMAFVLHVAGAILAEAGLSLLGLGPSDTTSLGTMLHWAIANEAVRTGAWWAFVPPTLLLTLIAFTLLMLQSSLDEVFNPRLRRGTTAKRPRQTIPLAGGAAPVGAGAPPAAATGAPEATDVEVGR</sequence>
<evidence type="ECO:0000256" key="5">
    <source>
        <dbReference type="ARBA" id="ARBA00022989"/>
    </source>
</evidence>
<comment type="similarity">
    <text evidence="7">Belongs to the binding-protein-dependent transport system permease family.</text>
</comment>
<evidence type="ECO:0000256" key="3">
    <source>
        <dbReference type="ARBA" id="ARBA00022475"/>
    </source>
</evidence>
<comment type="subcellular location">
    <subcellularLocation>
        <location evidence="1 7">Cell membrane</location>
        <topology evidence="1 7">Multi-pass membrane protein</topology>
    </subcellularLocation>
</comment>
<dbReference type="InterPro" id="IPR035906">
    <property type="entry name" value="MetI-like_sf"/>
</dbReference>
<dbReference type="CDD" id="cd06261">
    <property type="entry name" value="TM_PBP2"/>
    <property type="match status" value="1"/>
</dbReference>
<dbReference type="Pfam" id="PF00528">
    <property type="entry name" value="BPD_transp_1"/>
    <property type="match status" value="1"/>
</dbReference>
<keyword evidence="5 7" id="KW-1133">Transmembrane helix</keyword>
<evidence type="ECO:0000256" key="1">
    <source>
        <dbReference type="ARBA" id="ARBA00004651"/>
    </source>
</evidence>
<evidence type="ECO:0000256" key="8">
    <source>
        <dbReference type="SAM" id="MobiDB-lite"/>
    </source>
</evidence>
<proteinExistence type="inferred from homology"/>
<dbReference type="PANTHER" id="PTHR43386">
    <property type="entry name" value="OLIGOPEPTIDE TRANSPORT SYSTEM PERMEASE PROTEIN APPC"/>
    <property type="match status" value="1"/>
</dbReference>
<dbReference type="InterPro" id="IPR050366">
    <property type="entry name" value="BP-dependent_transpt_permease"/>
</dbReference>
<dbReference type="RefSeq" id="WP_239553854.1">
    <property type="nucleotide sequence ID" value="NZ_JAFBCM010000001.1"/>
</dbReference>
<feature type="region of interest" description="Disordered" evidence="8">
    <location>
        <begin position="273"/>
        <end position="314"/>
    </location>
</feature>
<dbReference type="PANTHER" id="PTHR43386:SF1">
    <property type="entry name" value="D,D-DIPEPTIDE TRANSPORT SYSTEM PERMEASE PROTEIN DDPC-RELATED"/>
    <property type="match status" value="1"/>
</dbReference>
<feature type="transmembrane region" description="Helical" evidence="7">
    <location>
        <begin position="7"/>
        <end position="29"/>
    </location>
</feature>
<keyword evidence="3" id="KW-1003">Cell membrane</keyword>
<dbReference type="InterPro" id="IPR000515">
    <property type="entry name" value="MetI-like"/>
</dbReference>
<evidence type="ECO:0000313" key="10">
    <source>
        <dbReference type="EMBL" id="MFC3766577.1"/>
    </source>
</evidence>
<dbReference type="EMBL" id="JBHRZH010000056">
    <property type="protein sequence ID" value="MFC3766577.1"/>
    <property type="molecule type" value="Genomic_DNA"/>
</dbReference>
<organism evidence="10 11">
    <name type="scientific">Tenggerimyces flavus</name>
    <dbReference type="NCBI Taxonomy" id="1708749"/>
    <lineage>
        <taxon>Bacteria</taxon>
        <taxon>Bacillati</taxon>
        <taxon>Actinomycetota</taxon>
        <taxon>Actinomycetes</taxon>
        <taxon>Propionibacteriales</taxon>
        <taxon>Nocardioidaceae</taxon>
        <taxon>Tenggerimyces</taxon>
    </lineage>
</organism>
<keyword evidence="11" id="KW-1185">Reference proteome</keyword>
<evidence type="ECO:0000256" key="6">
    <source>
        <dbReference type="ARBA" id="ARBA00023136"/>
    </source>
</evidence>
<evidence type="ECO:0000313" key="11">
    <source>
        <dbReference type="Proteomes" id="UP001595699"/>
    </source>
</evidence>
<evidence type="ECO:0000259" key="9">
    <source>
        <dbReference type="PROSITE" id="PS50928"/>
    </source>
</evidence>
<evidence type="ECO:0000256" key="4">
    <source>
        <dbReference type="ARBA" id="ARBA00022692"/>
    </source>
</evidence>
<feature type="transmembrane region" description="Helical" evidence="7">
    <location>
        <begin position="106"/>
        <end position="126"/>
    </location>
</feature>
<dbReference type="Gene3D" id="1.10.3720.10">
    <property type="entry name" value="MetI-like"/>
    <property type="match status" value="1"/>
</dbReference>
<feature type="transmembrane region" description="Helical" evidence="7">
    <location>
        <begin position="71"/>
        <end position="94"/>
    </location>
</feature>
<comment type="caution">
    <text evidence="10">The sequence shown here is derived from an EMBL/GenBank/DDBJ whole genome shotgun (WGS) entry which is preliminary data.</text>
</comment>
<keyword evidence="6 7" id="KW-0472">Membrane</keyword>
<evidence type="ECO:0000256" key="2">
    <source>
        <dbReference type="ARBA" id="ARBA00022448"/>
    </source>
</evidence>
<keyword evidence="4 7" id="KW-0812">Transmembrane</keyword>
<feature type="transmembrane region" description="Helical" evidence="7">
    <location>
        <begin position="132"/>
        <end position="150"/>
    </location>
</feature>
<feature type="transmembrane region" description="Helical" evidence="7">
    <location>
        <begin position="236"/>
        <end position="258"/>
    </location>
</feature>
<feature type="domain" description="ABC transmembrane type-1" evidence="9">
    <location>
        <begin position="67"/>
        <end position="259"/>
    </location>
</feature>
<name>A0ABV7YND0_9ACTN</name>
<gene>
    <name evidence="10" type="ORF">ACFOUW_37515</name>
</gene>
<reference evidence="11" key="1">
    <citation type="journal article" date="2019" name="Int. J. Syst. Evol. Microbiol.">
        <title>The Global Catalogue of Microorganisms (GCM) 10K type strain sequencing project: providing services to taxonomists for standard genome sequencing and annotation.</title>
        <authorList>
            <consortium name="The Broad Institute Genomics Platform"/>
            <consortium name="The Broad Institute Genome Sequencing Center for Infectious Disease"/>
            <person name="Wu L."/>
            <person name="Ma J."/>
        </authorList>
    </citation>
    <scope>NUCLEOTIDE SEQUENCE [LARGE SCALE GENOMIC DNA]</scope>
    <source>
        <strain evidence="11">CGMCC 4.7241</strain>
    </source>
</reference>
<evidence type="ECO:0000256" key="7">
    <source>
        <dbReference type="RuleBase" id="RU363032"/>
    </source>
</evidence>
<dbReference type="Proteomes" id="UP001595699">
    <property type="component" value="Unassembled WGS sequence"/>
</dbReference>
<dbReference type="PROSITE" id="PS50928">
    <property type="entry name" value="ABC_TM1"/>
    <property type="match status" value="1"/>
</dbReference>
<accession>A0ABV7YND0</accession>